<dbReference type="InterPro" id="IPR001932">
    <property type="entry name" value="PPM-type_phosphatase-like_dom"/>
</dbReference>
<dbReference type="Pfam" id="PF13672">
    <property type="entry name" value="PP2C_2"/>
    <property type="match status" value="1"/>
</dbReference>
<gene>
    <name evidence="2" type="ORF">F4148_19695</name>
</gene>
<dbReference type="Gene3D" id="3.60.40.10">
    <property type="entry name" value="PPM-type phosphatase domain"/>
    <property type="match status" value="1"/>
</dbReference>
<evidence type="ECO:0000259" key="1">
    <source>
        <dbReference type="Pfam" id="PF13672"/>
    </source>
</evidence>
<proteinExistence type="predicted"/>
<name>A0A6B1G4J1_9CHLR</name>
<protein>
    <submittedName>
        <fullName evidence="2">Protein phosphatase 2C domain-containing protein</fullName>
    </submittedName>
</protein>
<reference evidence="2" key="1">
    <citation type="submission" date="2019-09" db="EMBL/GenBank/DDBJ databases">
        <title>Characterisation of the sponge microbiome using genome-centric metagenomics.</title>
        <authorList>
            <person name="Engelberts J.P."/>
            <person name="Robbins S.J."/>
            <person name="De Goeij J.M."/>
            <person name="Aranda M."/>
            <person name="Bell S.C."/>
            <person name="Webster N.S."/>
        </authorList>
    </citation>
    <scope>NUCLEOTIDE SEQUENCE</scope>
    <source>
        <strain evidence="2">SB0675_bin_29</strain>
    </source>
</reference>
<accession>A0A6B1G4J1</accession>
<organism evidence="2">
    <name type="scientific">Caldilineaceae bacterium SB0675_bin_29</name>
    <dbReference type="NCBI Taxonomy" id="2605266"/>
    <lineage>
        <taxon>Bacteria</taxon>
        <taxon>Bacillati</taxon>
        <taxon>Chloroflexota</taxon>
        <taxon>Caldilineae</taxon>
        <taxon>Caldilineales</taxon>
        <taxon>Caldilineaceae</taxon>
    </lineage>
</organism>
<feature type="domain" description="PPM-type phosphatase" evidence="1">
    <location>
        <begin position="65"/>
        <end position="309"/>
    </location>
</feature>
<dbReference type="InterPro" id="IPR036457">
    <property type="entry name" value="PPM-type-like_dom_sf"/>
</dbReference>
<dbReference type="AlphaFoldDB" id="A0A6B1G4J1"/>
<dbReference type="EMBL" id="VYDA01000695">
    <property type="protein sequence ID" value="MYH63869.1"/>
    <property type="molecule type" value="Genomic_DNA"/>
</dbReference>
<comment type="caution">
    <text evidence="2">The sequence shown here is derived from an EMBL/GenBank/DDBJ whole genome shotgun (WGS) entry which is preliminary data.</text>
</comment>
<dbReference type="SUPFAM" id="SSF81606">
    <property type="entry name" value="PP2C-like"/>
    <property type="match status" value="1"/>
</dbReference>
<sequence>MFPCLLLPRKRTLRKVMSGKKGPAKDSAKPALPSGIVLKEESSDQIPLNGRVGASDWQVLSATVRGAAHRRNGEPNQDALSWWMAEGKRPVAVLCMADGHGGSEYTRSDIGALLAVEQTQMLLVSEILPLILSGSTRKDLAQFNRHFRQQLPKLLVNRWRASVYEHATDNPVQEGGKLVQSDAPKERLYGATLLAALLTPEFHLYIQLGDGDMLTVSSEGEVTRPPFPADSNLIANHTTSLCSKEAWRFVNVHFQQIDERPPSLVMLTTDGYANSFANDSDFKKVARDLHSAIKREGLTAVANSLPIWLEATSQDGSGDDISIIIATANSQQE</sequence>
<evidence type="ECO:0000313" key="2">
    <source>
        <dbReference type="EMBL" id="MYH63869.1"/>
    </source>
</evidence>